<dbReference type="InterPro" id="IPR036291">
    <property type="entry name" value="NAD(P)-bd_dom_sf"/>
</dbReference>
<dbReference type="Proteomes" id="UP000076625">
    <property type="component" value="Unassembled WGS sequence"/>
</dbReference>
<dbReference type="STRING" id="1452487.AVW16_03540"/>
<feature type="domain" description="Gfo/Idh/MocA-like oxidoreductase N-terminal" evidence="1">
    <location>
        <begin position="4"/>
        <end position="71"/>
    </location>
</feature>
<dbReference type="RefSeq" id="WP_066614753.1">
    <property type="nucleotide sequence ID" value="NZ_LQQU01000059.1"/>
</dbReference>
<dbReference type="Gene3D" id="3.40.50.720">
    <property type="entry name" value="NAD(P)-binding Rossmann-like Domain"/>
    <property type="match status" value="1"/>
</dbReference>
<dbReference type="GO" id="GO:0000166">
    <property type="term" value="F:nucleotide binding"/>
    <property type="evidence" value="ECO:0007669"/>
    <property type="project" value="InterPro"/>
</dbReference>
<sequence length="124" mass="13494">MEKIRVGMIGAGETGTPLLRQLLQAPFVEVVGVADLDFSRPGIAVARDHGVAVTANFMELAEQGDAVDILIDVTGSKKVREDLRRYLQFSGNAHTVILHERIALLMMSLSAGHLVETRHGELAY</sequence>
<evidence type="ECO:0000259" key="1">
    <source>
        <dbReference type="Pfam" id="PF01408"/>
    </source>
</evidence>
<dbReference type="OrthoDB" id="9810660at2"/>
<reference evidence="3" key="1">
    <citation type="submission" date="2016-01" db="EMBL/GenBank/DDBJ databases">
        <title>Draft genome of Chromobacterium sp. F49.</title>
        <authorList>
            <person name="Hong K.W."/>
        </authorList>
    </citation>
    <scope>NUCLEOTIDE SEQUENCE [LARGE SCALE GENOMIC DNA]</scope>
    <source>
        <strain evidence="3">CN10</strain>
    </source>
</reference>
<keyword evidence="3" id="KW-1185">Reference proteome</keyword>
<dbReference type="InterPro" id="IPR000683">
    <property type="entry name" value="Gfo/Idh/MocA-like_OxRdtase_N"/>
</dbReference>
<dbReference type="SUPFAM" id="SSF51735">
    <property type="entry name" value="NAD(P)-binding Rossmann-fold domains"/>
    <property type="match status" value="1"/>
</dbReference>
<dbReference type="Pfam" id="PF01408">
    <property type="entry name" value="GFO_IDH_MocA"/>
    <property type="match status" value="1"/>
</dbReference>
<dbReference type="AlphaFoldDB" id="A0A163BAK3"/>
<accession>A0A163BAK3</accession>
<protein>
    <submittedName>
        <fullName evidence="2">Oxidoreductase</fullName>
    </submittedName>
</protein>
<organism evidence="2 3">
    <name type="scientific">Crenobacter luteus</name>
    <dbReference type="NCBI Taxonomy" id="1452487"/>
    <lineage>
        <taxon>Bacteria</taxon>
        <taxon>Pseudomonadati</taxon>
        <taxon>Pseudomonadota</taxon>
        <taxon>Betaproteobacteria</taxon>
        <taxon>Neisseriales</taxon>
        <taxon>Neisseriaceae</taxon>
        <taxon>Crenobacter</taxon>
    </lineage>
</organism>
<dbReference type="EMBL" id="LQQU01000059">
    <property type="protein sequence ID" value="KZE25380.1"/>
    <property type="molecule type" value="Genomic_DNA"/>
</dbReference>
<proteinExistence type="predicted"/>
<name>A0A163BAK3_9NEIS</name>
<evidence type="ECO:0000313" key="2">
    <source>
        <dbReference type="EMBL" id="KZE25380.1"/>
    </source>
</evidence>
<evidence type="ECO:0000313" key="3">
    <source>
        <dbReference type="Proteomes" id="UP000076625"/>
    </source>
</evidence>
<gene>
    <name evidence="2" type="ORF">AVW16_03540</name>
</gene>
<comment type="caution">
    <text evidence="2">The sequence shown here is derived from an EMBL/GenBank/DDBJ whole genome shotgun (WGS) entry which is preliminary data.</text>
</comment>